<evidence type="ECO:0000256" key="1">
    <source>
        <dbReference type="PROSITE-ProRule" id="PRU00047"/>
    </source>
</evidence>
<dbReference type="EMBL" id="JAUUTY010000004">
    <property type="protein sequence ID" value="KAK1649093.1"/>
    <property type="molecule type" value="Genomic_DNA"/>
</dbReference>
<dbReference type="GO" id="GO:0003676">
    <property type="term" value="F:nucleic acid binding"/>
    <property type="evidence" value="ECO:0007669"/>
    <property type="project" value="InterPro"/>
</dbReference>
<gene>
    <name evidence="4" type="ORF">QYE76_066898</name>
</gene>
<keyword evidence="5" id="KW-1185">Reference proteome</keyword>
<proteinExistence type="predicted"/>
<feature type="region of interest" description="Disordered" evidence="2">
    <location>
        <begin position="686"/>
        <end position="749"/>
    </location>
</feature>
<dbReference type="AlphaFoldDB" id="A0AAD8SD78"/>
<dbReference type="InterPro" id="IPR001878">
    <property type="entry name" value="Znf_CCHC"/>
</dbReference>
<protein>
    <recommendedName>
        <fullName evidence="3">CCHC-type domain-containing protein</fullName>
    </recommendedName>
</protein>
<dbReference type="GO" id="GO:0008270">
    <property type="term" value="F:zinc ion binding"/>
    <property type="evidence" value="ECO:0007669"/>
    <property type="project" value="UniProtKB-KW"/>
</dbReference>
<dbReference type="InterPro" id="IPR036875">
    <property type="entry name" value="Znf_CCHC_sf"/>
</dbReference>
<reference evidence="4" key="1">
    <citation type="submission" date="2023-07" db="EMBL/GenBank/DDBJ databases">
        <title>A chromosome-level genome assembly of Lolium multiflorum.</title>
        <authorList>
            <person name="Chen Y."/>
            <person name="Copetti D."/>
            <person name="Kolliker R."/>
            <person name="Studer B."/>
        </authorList>
    </citation>
    <scope>NUCLEOTIDE SEQUENCE</scope>
    <source>
        <strain evidence="4">02402/16</strain>
        <tissue evidence="4">Leaf</tissue>
    </source>
</reference>
<evidence type="ECO:0000313" key="4">
    <source>
        <dbReference type="EMBL" id="KAK1649093.1"/>
    </source>
</evidence>
<sequence>MEYDEGDSSASTADMEDHVELDTNNGSASIGDMTDIEHLYTDHDSPSMDNMVDHHSELDYDYDTMMDHHSELDYNIDDMVEHYLDYDYDNMMEHRTEHYLDYDIDTMAEPSFDTTLHKTDGATMRVLTHMIIYIELVLWNNKSVPAMIAIDTLLRAQEGATSKVPNYMNHHLGMLRIVIDTRHLKIVVDHHHLMIAIDMRHHMIIADTSHLMFAIDMRHHMIIADTSHLMFAINQHLPRIFDDTPQDMVMMQEDESLDMKRPRLQRTTTPTIWCPQSLAPPPKWHLQDRLHMRRSPMVQDKTLHQQARWWQVQIERNHISWCFPLLPPLAPTRSSNPKMKTVESTLQDEGRSTQLYANMTMICPPRPRSSQCFRCTQDGHHLWECPNLHCDVCTSNKHMTWECNTPQAHKLYFAQLDAQFANKTLQDTIIFKEWCKEMDKMATMKPTLQDGAREGQDKSDVDSSLALNNTIAPSNGVNMAGDGVENGEHGILPSPTEAHGVEMVEHGKFPSTTEAHGDEQVEPTPTCLIDEMVPIPCEHESHLAHLSESDSELSDSHPICEIECFHLEDMSDTQSELREVDDRSMEDIAFANTLTSPSFVSSYVALGSTEDEFPLMEKMYMVHEDDDISPCLLQDGHVDHMDPPTSTTPTSHESAYKGTRTTTSTATEHELTTRAIESYPTKDNLHHQTRGIQTKGAIVEDDSFSSGGDDAGRPSVFTASCASSPRRHAKELDDKYGGREDAMETRGRKADVTEAWKRRRRGAEHSRNFRPRWRNFAQRNSPDAPRCLPAPREMDRTELPPERNFPPELPPKFMIRSTRNALDVLKGHIGTWPELGRNLPDGT</sequence>
<evidence type="ECO:0000259" key="3">
    <source>
        <dbReference type="PROSITE" id="PS50158"/>
    </source>
</evidence>
<feature type="region of interest" description="Disordered" evidence="2">
    <location>
        <begin position="777"/>
        <end position="812"/>
    </location>
</feature>
<feature type="region of interest" description="Disordered" evidence="2">
    <location>
        <begin position="643"/>
        <end position="667"/>
    </location>
</feature>
<organism evidence="4 5">
    <name type="scientific">Lolium multiflorum</name>
    <name type="common">Italian ryegrass</name>
    <name type="synonym">Lolium perenne subsp. multiflorum</name>
    <dbReference type="NCBI Taxonomy" id="4521"/>
    <lineage>
        <taxon>Eukaryota</taxon>
        <taxon>Viridiplantae</taxon>
        <taxon>Streptophyta</taxon>
        <taxon>Embryophyta</taxon>
        <taxon>Tracheophyta</taxon>
        <taxon>Spermatophyta</taxon>
        <taxon>Magnoliopsida</taxon>
        <taxon>Liliopsida</taxon>
        <taxon>Poales</taxon>
        <taxon>Poaceae</taxon>
        <taxon>BOP clade</taxon>
        <taxon>Pooideae</taxon>
        <taxon>Poodae</taxon>
        <taxon>Poeae</taxon>
        <taxon>Poeae Chloroplast Group 2 (Poeae type)</taxon>
        <taxon>Loliodinae</taxon>
        <taxon>Loliinae</taxon>
        <taxon>Lolium</taxon>
    </lineage>
</organism>
<accession>A0AAD8SD78</accession>
<keyword evidence="1" id="KW-0863">Zinc-finger</keyword>
<comment type="caution">
    <text evidence="4">The sequence shown here is derived from an EMBL/GenBank/DDBJ whole genome shotgun (WGS) entry which is preliminary data.</text>
</comment>
<feature type="compositionally biased region" description="Basic and acidic residues" evidence="2">
    <location>
        <begin position="730"/>
        <end position="749"/>
    </location>
</feature>
<evidence type="ECO:0000256" key="2">
    <source>
        <dbReference type="SAM" id="MobiDB-lite"/>
    </source>
</evidence>
<dbReference type="PROSITE" id="PS50158">
    <property type="entry name" value="ZF_CCHC"/>
    <property type="match status" value="1"/>
</dbReference>
<dbReference type="SUPFAM" id="SSF57756">
    <property type="entry name" value="Retrovirus zinc finger-like domains"/>
    <property type="match status" value="1"/>
</dbReference>
<feature type="compositionally biased region" description="Basic and acidic residues" evidence="2">
    <location>
        <begin position="792"/>
        <end position="801"/>
    </location>
</feature>
<keyword evidence="1" id="KW-0479">Metal-binding</keyword>
<dbReference type="Gene3D" id="4.10.60.10">
    <property type="entry name" value="Zinc finger, CCHC-type"/>
    <property type="match status" value="1"/>
</dbReference>
<keyword evidence="1" id="KW-0862">Zinc</keyword>
<evidence type="ECO:0000313" key="5">
    <source>
        <dbReference type="Proteomes" id="UP001231189"/>
    </source>
</evidence>
<name>A0AAD8SD78_LOLMU</name>
<feature type="domain" description="CCHC-type" evidence="3">
    <location>
        <begin position="372"/>
        <end position="387"/>
    </location>
</feature>
<dbReference type="Proteomes" id="UP001231189">
    <property type="component" value="Unassembled WGS sequence"/>
</dbReference>